<organism evidence="13 14">
    <name type="scientific">Pollutimonas bauzanensis</name>
    <dbReference type="NCBI Taxonomy" id="658167"/>
    <lineage>
        <taxon>Bacteria</taxon>
        <taxon>Pseudomonadati</taxon>
        <taxon>Pseudomonadota</taxon>
        <taxon>Betaproteobacteria</taxon>
        <taxon>Burkholderiales</taxon>
        <taxon>Alcaligenaceae</taxon>
        <taxon>Pollutimonas</taxon>
    </lineage>
</organism>
<comment type="catalytic activity">
    <reaction evidence="6 9 10">
        <text>4-methyl-5-(2-phosphooxyethyl)-thiazole + 4-amino-2-methyl-5-(diphosphooxymethyl)pyrimidine + H(+) = thiamine phosphate + diphosphate</text>
        <dbReference type="Rhea" id="RHEA:22328"/>
        <dbReference type="ChEBI" id="CHEBI:15378"/>
        <dbReference type="ChEBI" id="CHEBI:33019"/>
        <dbReference type="ChEBI" id="CHEBI:37575"/>
        <dbReference type="ChEBI" id="CHEBI:57841"/>
        <dbReference type="ChEBI" id="CHEBI:58296"/>
        <dbReference type="EC" id="2.5.1.3"/>
    </reaction>
</comment>
<dbReference type="PANTHER" id="PTHR20857">
    <property type="entry name" value="THIAMINE-PHOSPHATE PYROPHOSPHORYLASE"/>
    <property type="match status" value="1"/>
</dbReference>
<dbReference type="EMBL" id="FQXE01000003">
    <property type="protein sequence ID" value="SHH53417.1"/>
    <property type="molecule type" value="Genomic_DNA"/>
</dbReference>
<proteinExistence type="inferred from homology"/>
<feature type="binding site" evidence="9">
    <location>
        <position position="175"/>
    </location>
    <ligand>
        <name>2-[(2R,5Z)-2-carboxy-4-methylthiazol-5(2H)-ylidene]ethyl phosphate</name>
        <dbReference type="ChEBI" id="CHEBI:62899"/>
    </ligand>
</feature>
<reference evidence="13 14" key="1">
    <citation type="submission" date="2016-11" db="EMBL/GenBank/DDBJ databases">
        <authorList>
            <person name="Jaros S."/>
            <person name="Januszkiewicz K."/>
            <person name="Wedrychowicz H."/>
        </authorList>
    </citation>
    <scope>NUCLEOTIDE SEQUENCE [LARGE SCALE GENOMIC DNA]</scope>
    <source>
        <strain evidence="13 14">CGMCC 1.10190</strain>
    </source>
</reference>
<sequence length="216" mass="22830">MNTSLRFPKGLYGVTPEWDDTDRLLEAISAAASGGMVALQWRRKTATAEAGLAQVRRVAERCRKLGLLFIVNDDWRLAALVDADGVHLGREDGSVAQARLALGSDKIIGCSCYNQPGLAAQALKADVDYVAFGAMYPSSVKPGAVRATLEDVEQGRMLVESSRTRPRAAVVAIGGITADNAGPVVHAGADSIAVISGLFESDDIQDAAARFAALFR</sequence>
<evidence type="ECO:0000259" key="12">
    <source>
        <dbReference type="Pfam" id="PF02581"/>
    </source>
</evidence>
<dbReference type="GO" id="GO:0000287">
    <property type="term" value="F:magnesium ion binding"/>
    <property type="evidence" value="ECO:0007669"/>
    <property type="project" value="UniProtKB-UniRule"/>
</dbReference>
<dbReference type="PANTHER" id="PTHR20857:SF15">
    <property type="entry name" value="THIAMINE-PHOSPHATE SYNTHASE"/>
    <property type="match status" value="1"/>
</dbReference>
<feature type="domain" description="Thiamine phosphate synthase/TenI" evidence="12">
    <location>
        <begin position="11"/>
        <end position="198"/>
    </location>
</feature>
<evidence type="ECO:0000256" key="9">
    <source>
        <dbReference type="HAMAP-Rule" id="MF_00097"/>
    </source>
</evidence>
<dbReference type="GO" id="GO:0004789">
    <property type="term" value="F:thiamine-phosphate diphosphorylase activity"/>
    <property type="evidence" value="ECO:0007669"/>
    <property type="project" value="UniProtKB-UniRule"/>
</dbReference>
<evidence type="ECO:0000256" key="10">
    <source>
        <dbReference type="RuleBase" id="RU003826"/>
    </source>
</evidence>
<feature type="binding site" evidence="9">
    <location>
        <position position="92"/>
    </location>
    <ligand>
        <name>Mg(2+)</name>
        <dbReference type="ChEBI" id="CHEBI:18420"/>
    </ligand>
</feature>
<evidence type="ECO:0000256" key="3">
    <source>
        <dbReference type="ARBA" id="ARBA00022723"/>
    </source>
</evidence>
<dbReference type="OrthoDB" id="9810880at2"/>
<evidence type="ECO:0000256" key="4">
    <source>
        <dbReference type="ARBA" id="ARBA00022842"/>
    </source>
</evidence>
<dbReference type="GO" id="GO:0005737">
    <property type="term" value="C:cytoplasm"/>
    <property type="evidence" value="ECO:0007669"/>
    <property type="project" value="TreeGrafter"/>
</dbReference>
<evidence type="ECO:0000256" key="5">
    <source>
        <dbReference type="ARBA" id="ARBA00022977"/>
    </source>
</evidence>
<comment type="cofactor">
    <cofactor evidence="9">
        <name>Mg(2+)</name>
        <dbReference type="ChEBI" id="CHEBI:18420"/>
    </cofactor>
    <text evidence="9">Binds 1 Mg(2+) ion per subunit.</text>
</comment>
<feature type="binding site" evidence="9">
    <location>
        <position position="111"/>
    </location>
    <ligand>
        <name>4-amino-2-methyl-5-(diphosphooxymethyl)pyrimidine</name>
        <dbReference type="ChEBI" id="CHEBI:57841"/>
    </ligand>
</feature>
<feature type="binding site" evidence="9">
    <location>
        <position position="73"/>
    </location>
    <ligand>
        <name>Mg(2+)</name>
        <dbReference type="ChEBI" id="CHEBI:18420"/>
    </ligand>
</feature>
<keyword evidence="3 9" id="KW-0479">Metal-binding</keyword>
<dbReference type="Proteomes" id="UP000184226">
    <property type="component" value="Unassembled WGS sequence"/>
</dbReference>
<dbReference type="InterPro" id="IPR013785">
    <property type="entry name" value="Aldolase_TIM"/>
</dbReference>
<keyword evidence="14" id="KW-1185">Reference proteome</keyword>
<dbReference type="EC" id="2.5.1.3" evidence="9"/>
<evidence type="ECO:0000256" key="7">
    <source>
        <dbReference type="ARBA" id="ARBA00047851"/>
    </source>
</evidence>
<comment type="pathway">
    <text evidence="1 9 11">Cofactor biosynthesis; thiamine diphosphate biosynthesis; thiamine phosphate from 4-amino-2-methyl-5-diphosphomethylpyrimidine and 4-methyl-5-(2-phosphoethyl)-thiazole: step 1/1.</text>
</comment>
<dbReference type="InterPro" id="IPR036206">
    <property type="entry name" value="ThiamineP_synth_sf"/>
</dbReference>
<dbReference type="UniPathway" id="UPA00060">
    <property type="reaction ID" value="UER00141"/>
</dbReference>
<protein>
    <recommendedName>
        <fullName evidence="9">Thiamine-phosphate synthase</fullName>
        <shortName evidence="9">TP synthase</shortName>
        <shortName evidence="9">TPS</shortName>
        <ecNumber evidence="9">2.5.1.3</ecNumber>
    </recommendedName>
    <alternativeName>
        <fullName evidence="9">Thiamine-phosphate pyrophosphorylase</fullName>
        <shortName evidence="9">TMP pyrophosphorylase</shortName>
        <shortName evidence="9">TMP-PPase</shortName>
    </alternativeName>
</protein>
<gene>
    <name evidence="9" type="primary">thiE</name>
    <name evidence="13" type="ORF">SAMN04488135_103461</name>
</gene>
<comment type="catalytic activity">
    <reaction evidence="8 9 10">
        <text>2-[(2R,5Z)-2-carboxy-4-methylthiazol-5(2H)-ylidene]ethyl phosphate + 4-amino-2-methyl-5-(diphosphooxymethyl)pyrimidine + 2 H(+) = thiamine phosphate + CO2 + diphosphate</text>
        <dbReference type="Rhea" id="RHEA:47844"/>
        <dbReference type="ChEBI" id="CHEBI:15378"/>
        <dbReference type="ChEBI" id="CHEBI:16526"/>
        <dbReference type="ChEBI" id="CHEBI:33019"/>
        <dbReference type="ChEBI" id="CHEBI:37575"/>
        <dbReference type="ChEBI" id="CHEBI:57841"/>
        <dbReference type="ChEBI" id="CHEBI:62899"/>
        <dbReference type="EC" id="2.5.1.3"/>
    </reaction>
</comment>
<comment type="similarity">
    <text evidence="9 10">Belongs to the thiamine-phosphate synthase family.</text>
</comment>
<dbReference type="NCBIfam" id="TIGR00693">
    <property type="entry name" value="thiE"/>
    <property type="match status" value="1"/>
</dbReference>
<dbReference type="Gene3D" id="3.20.20.70">
    <property type="entry name" value="Aldolase class I"/>
    <property type="match status" value="1"/>
</dbReference>
<evidence type="ECO:0000256" key="6">
    <source>
        <dbReference type="ARBA" id="ARBA00047334"/>
    </source>
</evidence>
<comment type="catalytic activity">
    <reaction evidence="7 9 10">
        <text>2-(2-carboxy-4-methylthiazol-5-yl)ethyl phosphate + 4-amino-2-methyl-5-(diphosphooxymethyl)pyrimidine + 2 H(+) = thiamine phosphate + CO2 + diphosphate</text>
        <dbReference type="Rhea" id="RHEA:47848"/>
        <dbReference type="ChEBI" id="CHEBI:15378"/>
        <dbReference type="ChEBI" id="CHEBI:16526"/>
        <dbReference type="ChEBI" id="CHEBI:33019"/>
        <dbReference type="ChEBI" id="CHEBI:37575"/>
        <dbReference type="ChEBI" id="CHEBI:57841"/>
        <dbReference type="ChEBI" id="CHEBI:62890"/>
        <dbReference type="EC" id="2.5.1.3"/>
    </reaction>
</comment>
<dbReference type="GO" id="GO:0009228">
    <property type="term" value="P:thiamine biosynthetic process"/>
    <property type="evidence" value="ECO:0007669"/>
    <property type="project" value="UniProtKB-KW"/>
</dbReference>
<evidence type="ECO:0000313" key="13">
    <source>
        <dbReference type="EMBL" id="SHH53417.1"/>
    </source>
</evidence>
<evidence type="ECO:0000256" key="8">
    <source>
        <dbReference type="ARBA" id="ARBA00047883"/>
    </source>
</evidence>
<dbReference type="SUPFAM" id="SSF51391">
    <property type="entry name" value="Thiamin phosphate synthase"/>
    <property type="match status" value="1"/>
</dbReference>
<dbReference type="Pfam" id="PF02581">
    <property type="entry name" value="TMP-TENI"/>
    <property type="match status" value="1"/>
</dbReference>
<keyword evidence="2 9" id="KW-0808">Transferase</keyword>
<dbReference type="CDD" id="cd00564">
    <property type="entry name" value="TMP_TenI"/>
    <property type="match status" value="1"/>
</dbReference>
<dbReference type="InterPro" id="IPR034291">
    <property type="entry name" value="TMP_synthase"/>
</dbReference>
<comment type="caution">
    <text evidence="9">Lacks conserved residue(s) required for the propagation of feature annotation.</text>
</comment>
<name>A0A1M5TRM8_9BURK</name>
<evidence type="ECO:0000256" key="11">
    <source>
        <dbReference type="RuleBase" id="RU004253"/>
    </source>
</evidence>
<keyword evidence="4 9" id="KW-0460">Magnesium</keyword>
<keyword evidence="5 9" id="KW-0784">Thiamine biosynthesis</keyword>
<feature type="binding site" evidence="9">
    <location>
        <position position="141"/>
    </location>
    <ligand>
        <name>4-amino-2-methyl-5-(diphosphooxymethyl)pyrimidine</name>
        <dbReference type="ChEBI" id="CHEBI:57841"/>
    </ligand>
</feature>
<evidence type="ECO:0000313" key="14">
    <source>
        <dbReference type="Proteomes" id="UP000184226"/>
    </source>
</evidence>
<evidence type="ECO:0000256" key="2">
    <source>
        <dbReference type="ARBA" id="ARBA00022679"/>
    </source>
</evidence>
<evidence type="ECO:0000256" key="1">
    <source>
        <dbReference type="ARBA" id="ARBA00005165"/>
    </source>
</evidence>
<dbReference type="RefSeq" id="WP_073102605.1">
    <property type="nucleotide sequence ID" value="NZ_FQXE01000003.1"/>
</dbReference>
<dbReference type="HAMAP" id="MF_00097">
    <property type="entry name" value="TMP_synthase"/>
    <property type="match status" value="1"/>
</dbReference>
<feature type="binding site" evidence="9">
    <location>
        <begin position="40"/>
        <end position="44"/>
    </location>
    <ligand>
        <name>4-amino-2-methyl-5-(diphosphooxymethyl)pyrimidine</name>
        <dbReference type="ChEBI" id="CHEBI:57841"/>
    </ligand>
</feature>
<accession>A0A1M5TRM8</accession>
<dbReference type="STRING" id="658167.SAMN04488135_103461"/>
<feature type="binding site" evidence="9">
    <location>
        <position position="72"/>
    </location>
    <ligand>
        <name>4-amino-2-methyl-5-(diphosphooxymethyl)pyrimidine</name>
        <dbReference type="ChEBI" id="CHEBI:57841"/>
    </ligand>
</feature>
<dbReference type="AlphaFoldDB" id="A0A1M5TRM8"/>
<dbReference type="InterPro" id="IPR022998">
    <property type="entry name" value="ThiamineP_synth_TenI"/>
</dbReference>
<feature type="binding site" evidence="9">
    <location>
        <begin position="195"/>
        <end position="196"/>
    </location>
    <ligand>
        <name>2-[(2R,5Z)-2-carboxy-4-methylthiazol-5(2H)-ylidene]ethyl phosphate</name>
        <dbReference type="ChEBI" id="CHEBI:62899"/>
    </ligand>
</feature>
<comment type="function">
    <text evidence="9">Condenses 4-methyl-5-(beta-hydroxyethyl)thiazole monophosphate (THZ-P) and 2-methyl-4-amino-5-hydroxymethyl pyrimidine pyrophosphate (HMP-PP) to form thiamine monophosphate (TMP).</text>
</comment>
<dbReference type="GO" id="GO:0009229">
    <property type="term" value="P:thiamine diphosphate biosynthetic process"/>
    <property type="evidence" value="ECO:0007669"/>
    <property type="project" value="UniProtKB-UniRule"/>
</dbReference>